<reference evidence="2" key="1">
    <citation type="submission" date="2022-11" db="UniProtKB">
        <authorList>
            <consortium name="WormBaseParasite"/>
        </authorList>
    </citation>
    <scope>IDENTIFICATION</scope>
</reference>
<dbReference type="WBParaSite" id="Minc3s06060g39260">
    <property type="protein sequence ID" value="Minc3s06060g39260"/>
    <property type="gene ID" value="Minc3s06060g39260"/>
</dbReference>
<name>A0A914NN29_MELIC</name>
<accession>A0A914NN29</accession>
<evidence type="ECO:0000313" key="2">
    <source>
        <dbReference type="WBParaSite" id="Minc3s06060g39260"/>
    </source>
</evidence>
<protein>
    <submittedName>
        <fullName evidence="2">Uncharacterized protein</fullName>
    </submittedName>
</protein>
<dbReference type="AlphaFoldDB" id="A0A914NN29"/>
<organism evidence="1 2">
    <name type="scientific">Meloidogyne incognita</name>
    <name type="common">Southern root-knot nematode worm</name>
    <name type="synonym">Oxyuris incognita</name>
    <dbReference type="NCBI Taxonomy" id="6306"/>
    <lineage>
        <taxon>Eukaryota</taxon>
        <taxon>Metazoa</taxon>
        <taxon>Ecdysozoa</taxon>
        <taxon>Nematoda</taxon>
        <taxon>Chromadorea</taxon>
        <taxon>Rhabditida</taxon>
        <taxon>Tylenchina</taxon>
        <taxon>Tylenchomorpha</taxon>
        <taxon>Tylenchoidea</taxon>
        <taxon>Meloidogynidae</taxon>
        <taxon>Meloidogyninae</taxon>
        <taxon>Meloidogyne</taxon>
        <taxon>Meloidogyne incognita group</taxon>
    </lineage>
</organism>
<proteinExistence type="predicted"/>
<sequence length="158" mass="18209">MFGRGIFTDNYSTSSEENIQVIESEDDIGLSREYLKNKQKEEENNKRKHLKNFIRSQHMVTSINCGNDVNGGFLDLISRGQKQKQSKTNLQKITGNKLTNQINSWSEQESEEIYQNEDFGDFLMGKYSNGHLNNFQKNGLLNKNEINKIKKSAITNPK</sequence>
<dbReference type="Proteomes" id="UP000887563">
    <property type="component" value="Unplaced"/>
</dbReference>
<evidence type="ECO:0000313" key="1">
    <source>
        <dbReference type="Proteomes" id="UP000887563"/>
    </source>
</evidence>
<keyword evidence="1" id="KW-1185">Reference proteome</keyword>